<keyword evidence="2" id="KW-1185">Reference proteome</keyword>
<dbReference type="AlphaFoldDB" id="A0A397GVD3"/>
<accession>A0A397GVD3</accession>
<evidence type="ECO:0000313" key="1">
    <source>
        <dbReference type="EMBL" id="RHZ54775.1"/>
    </source>
</evidence>
<reference evidence="1 2" key="1">
    <citation type="submission" date="2018-08" db="EMBL/GenBank/DDBJ databases">
        <title>Genome and evolution of the arbuscular mycorrhizal fungus Diversispora epigaea (formerly Glomus versiforme) and its bacterial endosymbionts.</title>
        <authorList>
            <person name="Sun X."/>
            <person name="Fei Z."/>
            <person name="Harrison M."/>
        </authorList>
    </citation>
    <scope>NUCLEOTIDE SEQUENCE [LARGE SCALE GENOMIC DNA]</scope>
    <source>
        <strain evidence="1 2">IT104</strain>
    </source>
</reference>
<name>A0A397GVD3_9GLOM</name>
<comment type="caution">
    <text evidence="1">The sequence shown here is derived from an EMBL/GenBank/DDBJ whole genome shotgun (WGS) entry which is preliminary data.</text>
</comment>
<protein>
    <submittedName>
        <fullName evidence="1">Uncharacterized protein</fullName>
    </submittedName>
</protein>
<gene>
    <name evidence="1" type="ORF">Glove_423g85</name>
</gene>
<dbReference type="Proteomes" id="UP000266861">
    <property type="component" value="Unassembled WGS sequence"/>
</dbReference>
<organism evidence="1 2">
    <name type="scientific">Diversispora epigaea</name>
    <dbReference type="NCBI Taxonomy" id="1348612"/>
    <lineage>
        <taxon>Eukaryota</taxon>
        <taxon>Fungi</taxon>
        <taxon>Fungi incertae sedis</taxon>
        <taxon>Mucoromycota</taxon>
        <taxon>Glomeromycotina</taxon>
        <taxon>Glomeromycetes</taxon>
        <taxon>Diversisporales</taxon>
        <taxon>Diversisporaceae</taxon>
        <taxon>Diversispora</taxon>
    </lineage>
</organism>
<sequence>MGKIEIPLEAYNENVKQENRNIIKKIAYKAIPKKIEVQWLANRNSQLEICINNYQCSGIWYQDFLTEMNLEGSSTQRLVAYLILQKIIKFTFSTNTEQKNLYSVDPQLISNTIINFELAKASKFSYITGWVIYKLIKSDNIMKSHSKYEFMCIYLKVLSSEKVVYE</sequence>
<proteinExistence type="predicted"/>
<dbReference type="OrthoDB" id="2304359at2759"/>
<evidence type="ECO:0000313" key="2">
    <source>
        <dbReference type="Proteomes" id="UP000266861"/>
    </source>
</evidence>
<dbReference type="EMBL" id="PQFF01000374">
    <property type="protein sequence ID" value="RHZ54775.1"/>
    <property type="molecule type" value="Genomic_DNA"/>
</dbReference>